<dbReference type="SUPFAM" id="SSF46689">
    <property type="entry name" value="Homeodomain-like"/>
    <property type="match status" value="1"/>
</dbReference>
<dbReference type="EMBL" id="FQUQ01000002">
    <property type="protein sequence ID" value="SHF22987.1"/>
    <property type="molecule type" value="Genomic_DNA"/>
</dbReference>
<keyword evidence="1" id="KW-0805">Transcription regulation</keyword>
<dbReference type="PROSITE" id="PS01124">
    <property type="entry name" value="HTH_ARAC_FAMILY_2"/>
    <property type="match status" value="1"/>
</dbReference>
<sequence length="47" mass="5604">MRINEIVNEFGFSDQSHLNKFFKKHRNVSLTGYRKAKKFTPGGNFQW</sequence>
<evidence type="ECO:0000259" key="3">
    <source>
        <dbReference type="PROSITE" id="PS01124"/>
    </source>
</evidence>
<dbReference type="AlphaFoldDB" id="A0A1M4ZYS0"/>
<dbReference type="GO" id="GO:0043565">
    <property type="term" value="F:sequence-specific DNA binding"/>
    <property type="evidence" value="ECO:0007669"/>
    <property type="project" value="InterPro"/>
</dbReference>
<dbReference type="STRING" id="288992.SAMN04488522_102513"/>
<dbReference type="InterPro" id="IPR009057">
    <property type="entry name" value="Homeodomain-like_sf"/>
</dbReference>
<accession>A0A1M4ZYS0</accession>
<evidence type="ECO:0000313" key="4">
    <source>
        <dbReference type="EMBL" id="SHF22987.1"/>
    </source>
</evidence>
<dbReference type="RefSeq" id="WP_394334163.1">
    <property type="nucleotide sequence ID" value="NZ_FQUQ01000002.1"/>
</dbReference>
<protein>
    <recommendedName>
        <fullName evidence="3">HTH araC/xylS-type domain-containing protein</fullName>
    </recommendedName>
</protein>
<feature type="domain" description="HTH araC/xylS-type" evidence="3">
    <location>
        <begin position="1"/>
        <end position="36"/>
    </location>
</feature>
<dbReference type="GO" id="GO:0003700">
    <property type="term" value="F:DNA-binding transcription factor activity"/>
    <property type="evidence" value="ECO:0007669"/>
    <property type="project" value="InterPro"/>
</dbReference>
<gene>
    <name evidence="4" type="ORF">SAMN04488522_102513</name>
</gene>
<dbReference type="Proteomes" id="UP000184287">
    <property type="component" value="Unassembled WGS sequence"/>
</dbReference>
<organism evidence="4 5">
    <name type="scientific">Pedobacter caeni</name>
    <dbReference type="NCBI Taxonomy" id="288992"/>
    <lineage>
        <taxon>Bacteria</taxon>
        <taxon>Pseudomonadati</taxon>
        <taxon>Bacteroidota</taxon>
        <taxon>Sphingobacteriia</taxon>
        <taxon>Sphingobacteriales</taxon>
        <taxon>Sphingobacteriaceae</taxon>
        <taxon>Pedobacter</taxon>
    </lineage>
</organism>
<dbReference type="InterPro" id="IPR018060">
    <property type="entry name" value="HTH_AraC"/>
</dbReference>
<proteinExistence type="predicted"/>
<evidence type="ECO:0000313" key="5">
    <source>
        <dbReference type="Proteomes" id="UP000184287"/>
    </source>
</evidence>
<keyword evidence="2" id="KW-0804">Transcription</keyword>
<keyword evidence="5" id="KW-1185">Reference proteome</keyword>
<dbReference type="Gene3D" id="1.10.10.60">
    <property type="entry name" value="Homeodomain-like"/>
    <property type="match status" value="1"/>
</dbReference>
<name>A0A1M4ZYS0_9SPHI</name>
<reference evidence="5" key="1">
    <citation type="submission" date="2016-11" db="EMBL/GenBank/DDBJ databases">
        <authorList>
            <person name="Varghese N."/>
            <person name="Submissions S."/>
        </authorList>
    </citation>
    <scope>NUCLEOTIDE SEQUENCE [LARGE SCALE GENOMIC DNA]</scope>
    <source>
        <strain evidence="5">DSM 16990</strain>
    </source>
</reference>
<evidence type="ECO:0000256" key="1">
    <source>
        <dbReference type="ARBA" id="ARBA00023015"/>
    </source>
</evidence>
<evidence type="ECO:0000256" key="2">
    <source>
        <dbReference type="ARBA" id="ARBA00023163"/>
    </source>
</evidence>